<accession>A0AA42W8S8</accession>
<feature type="chain" id="PRO_5041331664" description="Membrane lipoprotein, cell wall extensin motif" evidence="1">
    <location>
        <begin position="47"/>
        <end position="120"/>
    </location>
</feature>
<dbReference type="Proteomes" id="UP001161276">
    <property type="component" value="Unassembled WGS sequence"/>
</dbReference>
<gene>
    <name evidence="2" type="ORF">N5K24_04025</name>
</gene>
<dbReference type="AlphaFoldDB" id="A0AA42W8S8"/>
<comment type="caution">
    <text evidence="2">The sequence shown here is derived from an EMBL/GenBank/DDBJ whole genome shotgun (WGS) entry which is preliminary data.</text>
</comment>
<evidence type="ECO:0000313" key="2">
    <source>
        <dbReference type="EMBL" id="MDH2049542.1"/>
    </source>
</evidence>
<evidence type="ECO:0008006" key="4">
    <source>
        <dbReference type="Google" id="ProtNLM"/>
    </source>
</evidence>
<protein>
    <recommendedName>
        <fullName evidence="4">Membrane lipoprotein, cell wall extensin motif</fullName>
    </recommendedName>
</protein>
<reference evidence="2" key="1">
    <citation type="submission" date="2022-09" db="EMBL/GenBank/DDBJ databases">
        <title>Intensive care unit water sources are persistently colonized with multi-drug resistant bacteria and are the site of extensive horizontal gene transfer of antibiotic resistance genes.</title>
        <authorList>
            <person name="Diorio-Toth L."/>
        </authorList>
    </citation>
    <scope>NUCLEOTIDE SEQUENCE</scope>
    <source>
        <strain evidence="2">GD03676</strain>
    </source>
</reference>
<feature type="signal peptide" evidence="1">
    <location>
        <begin position="1"/>
        <end position="46"/>
    </location>
</feature>
<proteinExistence type="predicted"/>
<sequence>MVTPFSSDVEPMHRILNSRACSRACSPLLALSAAAVLSLAPLAAEADSDRHHHRHGREYKEKYWEGNCRVERKWKRNGEYQEKRKCRDDYRQGYMAPPQVVMPMAAPAIIINPPPIIIRP</sequence>
<organism evidence="2 3">
    <name type="scientific">Achromobacter marplatensis</name>
    <dbReference type="NCBI Taxonomy" id="470868"/>
    <lineage>
        <taxon>Bacteria</taxon>
        <taxon>Pseudomonadati</taxon>
        <taxon>Pseudomonadota</taxon>
        <taxon>Betaproteobacteria</taxon>
        <taxon>Burkholderiales</taxon>
        <taxon>Alcaligenaceae</taxon>
        <taxon>Achromobacter</taxon>
    </lineage>
</organism>
<keyword evidence="1" id="KW-0732">Signal</keyword>
<name>A0AA42W8S8_9BURK</name>
<dbReference type="EMBL" id="JAOCKG010000001">
    <property type="protein sequence ID" value="MDH2049542.1"/>
    <property type="molecule type" value="Genomic_DNA"/>
</dbReference>
<dbReference type="RefSeq" id="WP_280025878.1">
    <property type="nucleotide sequence ID" value="NZ_CAURST010000026.1"/>
</dbReference>
<evidence type="ECO:0000256" key="1">
    <source>
        <dbReference type="SAM" id="SignalP"/>
    </source>
</evidence>
<evidence type="ECO:0000313" key="3">
    <source>
        <dbReference type="Proteomes" id="UP001161276"/>
    </source>
</evidence>